<reference evidence="1" key="1">
    <citation type="submission" date="2014-11" db="EMBL/GenBank/DDBJ databases">
        <authorList>
            <person name="Amaro Gonzalez C."/>
        </authorList>
    </citation>
    <scope>NUCLEOTIDE SEQUENCE</scope>
</reference>
<organism evidence="1">
    <name type="scientific">Anguilla anguilla</name>
    <name type="common">European freshwater eel</name>
    <name type="synonym">Muraena anguilla</name>
    <dbReference type="NCBI Taxonomy" id="7936"/>
    <lineage>
        <taxon>Eukaryota</taxon>
        <taxon>Metazoa</taxon>
        <taxon>Chordata</taxon>
        <taxon>Craniata</taxon>
        <taxon>Vertebrata</taxon>
        <taxon>Euteleostomi</taxon>
        <taxon>Actinopterygii</taxon>
        <taxon>Neopterygii</taxon>
        <taxon>Teleostei</taxon>
        <taxon>Anguilliformes</taxon>
        <taxon>Anguillidae</taxon>
        <taxon>Anguilla</taxon>
    </lineage>
</organism>
<reference evidence="1" key="2">
    <citation type="journal article" date="2015" name="Fish Shellfish Immunol.">
        <title>Early steps in the European eel (Anguilla anguilla)-Vibrio vulnificus interaction in the gills: Role of the RtxA13 toxin.</title>
        <authorList>
            <person name="Callol A."/>
            <person name="Pajuelo D."/>
            <person name="Ebbesson L."/>
            <person name="Teles M."/>
            <person name="MacKenzie S."/>
            <person name="Amaro C."/>
        </authorList>
    </citation>
    <scope>NUCLEOTIDE SEQUENCE</scope>
</reference>
<proteinExistence type="predicted"/>
<sequence>MKTGMVSMTMKTLKWMLRKGSIETKAG</sequence>
<accession>A0A0E9QRS0</accession>
<evidence type="ECO:0000313" key="1">
    <source>
        <dbReference type="EMBL" id="JAH19534.1"/>
    </source>
</evidence>
<name>A0A0E9QRS0_ANGAN</name>
<protein>
    <submittedName>
        <fullName evidence="1">Uncharacterized protein</fullName>
    </submittedName>
</protein>
<dbReference type="AlphaFoldDB" id="A0A0E9QRS0"/>
<dbReference type="EMBL" id="GBXM01089043">
    <property type="protein sequence ID" value="JAH19534.1"/>
    <property type="molecule type" value="Transcribed_RNA"/>
</dbReference>